<dbReference type="GO" id="GO:0007234">
    <property type="term" value="P:osmosensory signaling via phosphorelay pathway"/>
    <property type="evidence" value="ECO:0007669"/>
    <property type="project" value="TreeGrafter"/>
</dbReference>
<keyword evidence="4" id="KW-0418">Kinase</keyword>
<evidence type="ECO:0000256" key="2">
    <source>
        <dbReference type="ARBA" id="ARBA00012438"/>
    </source>
</evidence>
<dbReference type="GO" id="GO:0000156">
    <property type="term" value="F:phosphorelay response regulator activity"/>
    <property type="evidence" value="ECO:0007669"/>
    <property type="project" value="TreeGrafter"/>
</dbReference>
<dbReference type="Gene3D" id="3.30.565.10">
    <property type="entry name" value="Histidine kinase-like ATPase, C-terminal domain"/>
    <property type="match status" value="1"/>
</dbReference>
<evidence type="ECO:0000313" key="7">
    <source>
        <dbReference type="Proteomes" id="UP000510869"/>
    </source>
</evidence>
<name>A0A7D6H256_9EURY</name>
<dbReference type="PANTHER" id="PTHR42878:SF15">
    <property type="entry name" value="BACTERIOPHYTOCHROME"/>
    <property type="match status" value="1"/>
</dbReference>
<dbReference type="EC" id="2.7.13.3" evidence="2"/>
<evidence type="ECO:0000256" key="1">
    <source>
        <dbReference type="ARBA" id="ARBA00000085"/>
    </source>
</evidence>
<dbReference type="GO" id="GO:0030295">
    <property type="term" value="F:protein kinase activator activity"/>
    <property type="evidence" value="ECO:0007669"/>
    <property type="project" value="TreeGrafter"/>
</dbReference>
<dbReference type="InterPro" id="IPR004358">
    <property type="entry name" value="Sig_transdc_His_kin-like_C"/>
</dbReference>
<dbReference type="AlphaFoldDB" id="A0A7D6H256"/>
<dbReference type="InterPro" id="IPR050351">
    <property type="entry name" value="BphY/WalK/GraS-like"/>
</dbReference>
<keyword evidence="3" id="KW-0808">Transferase</keyword>
<dbReference type="OrthoDB" id="177828at2157"/>
<comment type="catalytic activity">
    <reaction evidence="1">
        <text>ATP + protein L-histidine = ADP + protein N-phospho-L-histidine.</text>
        <dbReference type="EC" id="2.7.13.3"/>
    </reaction>
</comment>
<dbReference type="Pfam" id="PF02518">
    <property type="entry name" value="HATPase_c"/>
    <property type="match status" value="1"/>
</dbReference>
<organism evidence="6 7">
    <name type="scientific">Natrinema zhouii</name>
    <dbReference type="NCBI Taxonomy" id="1710539"/>
    <lineage>
        <taxon>Archaea</taxon>
        <taxon>Methanobacteriati</taxon>
        <taxon>Methanobacteriota</taxon>
        <taxon>Stenosarchaea group</taxon>
        <taxon>Halobacteria</taxon>
        <taxon>Halobacteriales</taxon>
        <taxon>Natrialbaceae</taxon>
        <taxon>Natrinema</taxon>
    </lineage>
</organism>
<dbReference type="KEGG" id="nay:HYG81_04290"/>
<dbReference type="Proteomes" id="UP000510869">
    <property type="component" value="Chromosome"/>
</dbReference>
<proteinExistence type="predicted"/>
<dbReference type="InterPro" id="IPR003594">
    <property type="entry name" value="HATPase_dom"/>
</dbReference>
<evidence type="ECO:0000313" key="6">
    <source>
        <dbReference type="EMBL" id="QLK27805.1"/>
    </source>
</evidence>
<dbReference type="InterPro" id="IPR005467">
    <property type="entry name" value="His_kinase_dom"/>
</dbReference>
<dbReference type="InterPro" id="IPR036890">
    <property type="entry name" value="HATPase_C_sf"/>
</dbReference>
<dbReference type="SMART" id="SM00387">
    <property type="entry name" value="HATPase_c"/>
    <property type="match status" value="1"/>
</dbReference>
<feature type="domain" description="Histidine kinase" evidence="5">
    <location>
        <begin position="1"/>
        <end position="100"/>
    </location>
</feature>
<dbReference type="SUPFAM" id="SSF55874">
    <property type="entry name" value="ATPase domain of HSP90 chaperone/DNA topoisomerase II/histidine kinase"/>
    <property type="match status" value="1"/>
</dbReference>
<dbReference type="PROSITE" id="PS50109">
    <property type="entry name" value="HIS_KIN"/>
    <property type="match status" value="1"/>
</dbReference>
<dbReference type="PRINTS" id="PR00344">
    <property type="entry name" value="BCTRLSENSOR"/>
</dbReference>
<dbReference type="PANTHER" id="PTHR42878">
    <property type="entry name" value="TWO-COMPONENT HISTIDINE KINASE"/>
    <property type="match status" value="1"/>
</dbReference>
<accession>A0A7D6H256</accession>
<dbReference type="EMBL" id="CP059154">
    <property type="protein sequence ID" value="QLK27805.1"/>
    <property type="molecule type" value="Genomic_DNA"/>
</dbReference>
<gene>
    <name evidence="6" type="ORF">HYG81_04290</name>
</gene>
<evidence type="ECO:0000256" key="3">
    <source>
        <dbReference type="ARBA" id="ARBA00022679"/>
    </source>
</evidence>
<dbReference type="GO" id="GO:0004673">
    <property type="term" value="F:protein histidine kinase activity"/>
    <property type="evidence" value="ECO:0007669"/>
    <property type="project" value="UniProtKB-EC"/>
</dbReference>
<protein>
    <recommendedName>
        <fullName evidence="2">histidine kinase</fullName>
        <ecNumber evidence="2">2.7.13.3</ecNumber>
    </recommendedName>
</protein>
<evidence type="ECO:0000256" key="4">
    <source>
        <dbReference type="ARBA" id="ARBA00022777"/>
    </source>
</evidence>
<reference evidence="6 7" key="1">
    <citation type="submission" date="2020-07" db="EMBL/GenBank/DDBJ databases">
        <title>Natrinema (YPL30) sp. nov. and Haloterrigena xxxxxx (YPL8) sp. nov., isolated from a salt mine.</title>
        <authorList>
            <person name="Cui H."/>
        </authorList>
    </citation>
    <scope>NUCLEOTIDE SEQUENCE [LARGE SCALE GENOMIC DNA]</scope>
    <source>
        <strain evidence="6 7">YPL13</strain>
    </source>
</reference>
<sequence length="100" mass="11165">MSSVTRSRIVDKEPKIHVKADGRGQKWEISVHDNGVGIDPDDQDRVFEVFQRLHSREEHSGTGIGLALCQRIIERHGGRIWVNSEPGEGSTFSFTLPAAE</sequence>
<evidence type="ECO:0000259" key="5">
    <source>
        <dbReference type="PROSITE" id="PS50109"/>
    </source>
</evidence>
<keyword evidence="7" id="KW-1185">Reference proteome</keyword>